<sequence>MVATSKRGIIHVAHHALALVPSQALGGVLNDLERSGGGGGAGGGGVRLSMQHNVPPQDRRWILGVPTCLWKAPVYFMLNFPILLISSPSLPHSSTKACLLAAGRITLSLSTPSVGSAWSSLPSTSESKMAVPTLEVYAWLSGSDGIFIAEQAMQGLEATVSMRDMADRLGQLAQSGPFSLEPDPHGFVHGFKGVTAWRHFLRVGCAEGQPLINKCGKVGGGERGVLMWIGWGAMGGNGWSTFGVVLPLLQQRGSCTKVDASDGDRALLSTVWWGGDLQVMARWTRFAGGRHRMGLRISKALSKGSLKSREAHRGCHIFTTVPPNLSNCAPAADDGWAAYEHADAAADAGGPDEADRSTAADRDPVEAAGRADGRQMFAWRGKQQEGETQRSTAKLRSSFFIPLLVGFASSFKGSPQVGQSETGHS</sequence>
<keyword evidence="3" id="KW-1185">Reference proteome</keyword>
<feature type="compositionally biased region" description="Basic and acidic residues" evidence="1">
    <location>
        <begin position="353"/>
        <end position="373"/>
    </location>
</feature>
<dbReference type="EMBL" id="KZ993856">
    <property type="protein sequence ID" value="RKO94594.1"/>
    <property type="molecule type" value="Genomic_DNA"/>
</dbReference>
<organism evidence="2 3">
    <name type="scientific">Blyttiomyces helicus</name>
    <dbReference type="NCBI Taxonomy" id="388810"/>
    <lineage>
        <taxon>Eukaryota</taxon>
        <taxon>Fungi</taxon>
        <taxon>Fungi incertae sedis</taxon>
        <taxon>Chytridiomycota</taxon>
        <taxon>Chytridiomycota incertae sedis</taxon>
        <taxon>Chytridiomycetes</taxon>
        <taxon>Chytridiomycetes incertae sedis</taxon>
        <taxon>Blyttiomyces</taxon>
    </lineage>
</organism>
<evidence type="ECO:0000256" key="1">
    <source>
        <dbReference type="SAM" id="MobiDB-lite"/>
    </source>
</evidence>
<evidence type="ECO:0000313" key="3">
    <source>
        <dbReference type="Proteomes" id="UP000269721"/>
    </source>
</evidence>
<proteinExistence type="predicted"/>
<gene>
    <name evidence="2" type="ORF">BDK51DRAFT_33883</name>
</gene>
<feature type="region of interest" description="Disordered" evidence="1">
    <location>
        <begin position="342"/>
        <end position="393"/>
    </location>
</feature>
<accession>A0A4P9WNN6</accession>
<feature type="compositionally biased region" description="Low complexity" evidence="1">
    <location>
        <begin position="342"/>
        <end position="351"/>
    </location>
</feature>
<dbReference type="AlphaFoldDB" id="A0A4P9WNN6"/>
<name>A0A4P9WNN6_9FUNG</name>
<dbReference type="Proteomes" id="UP000269721">
    <property type="component" value="Unassembled WGS sequence"/>
</dbReference>
<evidence type="ECO:0000313" key="2">
    <source>
        <dbReference type="EMBL" id="RKO94594.1"/>
    </source>
</evidence>
<protein>
    <submittedName>
        <fullName evidence="2">Uncharacterized protein</fullName>
    </submittedName>
</protein>
<reference evidence="3" key="1">
    <citation type="journal article" date="2018" name="Nat. Microbiol.">
        <title>Leveraging single-cell genomics to expand the fungal tree of life.</title>
        <authorList>
            <person name="Ahrendt S.R."/>
            <person name="Quandt C.A."/>
            <person name="Ciobanu D."/>
            <person name="Clum A."/>
            <person name="Salamov A."/>
            <person name="Andreopoulos B."/>
            <person name="Cheng J.F."/>
            <person name="Woyke T."/>
            <person name="Pelin A."/>
            <person name="Henrissat B."/>
            <person name="Reynolds N.K."/>
            <person name="Benny G.L."/>
            <person name="Smith M.E."/>
            <person name="James T.Y."/>
            <person name="Grigoriev I.V."/>
        </authorList>
    </citation>
    <scope>NUCLEOTIDE SEQUENCE [LARGE SCALE GENOMIC DNA]</scope>
</reference>